<evidence type="ECO:0000313" key="7">
    <source>
        <dbReference type="EMBL" id="MOY39311.1"/>
    </source>
</evidence>
<dbReference type="AlphaFoldDB" id="A0A4D5RRN8"/>
<evidence type="ECO:0000256" key="1">
    <source>
        <dbReference type="ARBA" id="ARBA00004613"/>
    </source>
</evidence>
<comment type="subcellular location">
    <subcellularLocation>
        <location evidence="1">Secreted</location>
    </subcellularLocation>
</comment>
<dbReference type="InterPro" id="IPR013818">
    <property type="entry name" value="Lipase"/>
</dbReference>
<proteinExistence type="inferred from homology"/>
<dbReference type="SUPFAM" id="SSF53474">
    <property type="entry name" value="alpha/beta-Hydrolases"/>
    <property type="match status" value="1"/>
</dbReference>
<evidence type="ECO:0000256" key="2">
    <source>
        <dbReference type="ARBA" id="ARBA00010701"/>
    </source>
</evidence>
<feature type="signal peptide" evidence="5">
    <location>
        <begin position="1"/>
        <end position="17"/>
    </location>
</feature>
<feature type="chain" id="PRO_5020038425" evidence="5">
    <location>
        <begin position="18"/>
        <end position="380"/>
    </location>
</feature>
<protein>
    <submittedName>
        <fullName evidence="7">Putative pancreatic lipase-like enzyme</fullName>
    </submittedName>
</protein>
<organism evidence="7">
    <name type="scientific">Ixodes scapularis</name>
    <name type="common">Black-legged tick</name>
    <name type="synonym">Deer tick</name>
    <dbReference type="NCBI Taxonomy" id="6945"/>
    <lineage>
        <taxon>Eukaryota</taxon>
        <taxon>Metazoa</taxon>
        <taxon>Ecdysozoa</taxon>
        <taxon>Arthropoda</taxon>
        <taxon>Chelicerata</taxon>
        <taxon>Arachnida</taxon>
        <taxon>Acari</taxon>
        <taxon>Parasitiformes</taxon>
        <taxon>Ixodida</taxon>
        <taxon>Ixodoidea</taxon>
        <taxon>Ixodidae</taxon>
        <taxon>Ixodinae</taxon>
        <taxon>Ixodes</taxon>
    </lineage>
</organism>
<dbReference type="InterPro" id="IPR000734">
    <property type="entry name" value="TAG_lipase"/>
</dbReference>
<evidence type="ECO:0000256" key="3">
    <source>
        <dbReference type="ARBA" id="ARBA00022525"/>
    </source>
</evidence>
<dbReference type="OrthoDB" id="6507152at2759"/>
<dbReference type="Pfam" id="PF00151">
    <property type="entry name" value="Lipase"/>
    <property type="match status" value="1"/>
</dbReference>
<dbReference type="Gene3D" id="3.40.50.1820">
    <property type="entry name" value="alpha/beta hydrolase"/>
    <property type="match status" value="1"/>
</dbReference>
<evidence type="ECO:0000259" key="6">
    <source>
        <dbReference type="Pfam" id="PF00151"/>
    </source>
</evidence>
<evidence type="ECO:0000256" key="5">
    <source>
        <dbReference type="SAM" id="SignalP"/>
    </source>
</evidence>
<dbReference type="InterPro" id="IPR029058">
    <property type="entry name" value="AB_hydrolase_fold"/>
</dbReference>
<dbReference type="GO" id="GO:0005576">
    <property type="term" value="C:extracellular region"/>
    <property type="evidence" value="ECO:0007669"/>
    <property type="project" value="UniProtKB-SubCell"/>
</dbReference>
<dbReference type="VEuPathDB" id="VectorBase:ISCP_015566"/>
<keyword evidence="3" id="KW-0964">Secreted</keyword>
<reference evidence="7" key="1">
    <citation type="submission" date="2019-04" db="EMBL/GenBank/DDBJ databases">
        <title>An insight into the mialome of Ixodes scapularis.</title>
        <authorList>
            <person name="Ribeiro J.M."/>
            <person name="Mather T.N."/>
            <person name="Karim S."/>
        </authorList>
    </citation>
    <scope>NUCLEOTIDE SEQUENCE</scope>
</reference>
<dbReference type="PRINTS" id="PR00821">
    <property type="entry name" value="TAGLIPASE"/>
</dbReference>
<accession>A0A4D5RRN8</accession>
<dbReference type="VEuPathDB" id="VectorBase:ISCW013343"/>
<dbReference type="EMBL" id="GHJT01005340">
    <property type="protein sequence ID" value="MOY39311.1"/>
    <property type="molecule type" value="Transcribed_RNA"/>
</dbReference>
<keyword evidence="5" id="KW-0732">Signal</keyword>
<feature type="domain" description="Lipase" evidence="6">
    <location>
        <begin position="115"/>
        <end position="359"/>
    </location>
</feature>
<dbReference type="VEuPathDB" id="VectorBase:ISCI013343"/>
<comment type="similarity">
    <text evidence="2 4">Belongs to the AB hydrolase superfamily. Lipase family.</text>
</comment>
<name>A0A4D5RRN8_IXOSC</name>
<sequence>MLRIYALLLACISATSNIVLQIDGLDDEWPSVPHVDAVSGEMTSHHIVMKTAQGEKKCFDGFGCFEVGNNFTHPLGLPSSPDYIGASTWLYSRGRYGTNPKEIDFRTVSSLEDMRELQTNKPLFILIHGYRRSRKHIWISETIIALLAKVDCNIITVDWGKTHSFFYPWTAAYDTALVGKLLALLVHSLINRFPKAISASSIHVIGQSFGAHVASFFAKHFKNDTGRLVGRITGLDPAAPYFEGHNVHLSTTDAEFVDVIHTSAGKNHYSLRNGDLGFRIPIGHVDFYPNGGTRVQPGCDYKIRPCSHSMAYRFFLASINRSELYQSYVCNEGFEAALQKRCNNFGGHGRMGFYSRDATGRGVQYLTATVPPEIEKRFNK</sequence>
<dbReference type="FunFam" id="3.40.50.1820:FF:000537">
    <property type="entry name" value="Ves G 1 allergen, putative"/>
    <property type="match status" value="1"/>
</dbReference>
<dbReference type="PANTHER" id="PTHR11610">
    <property type="entry name" value="LIPASE"/>
    <property type="match status" value="1"/>
</dbReference>
<dbReference type="GO" id="GO:0016298">
    <property type="term" value="F:lipase activity"/>
    <property type="evidence" value="ECO:0007669"/>
    <property type="project" value="InterPro"/>
</dbReference>
<evidence type="ECO:0000256" key="4">
    <source>
        <dbReference type="RuleBase" id="RU004262"/>
    </source>
</evidence>
<dbReference type="PANTHER" id="PTHR11610:SF173">
    <property type="entry name" value="LIPASE DOMAIN-CONTAINING PROTEIN-RELATED"/>
    <property type="match status" value="1"/>
</dbReference>